<evidence type="ECO:0000313" key="4">
    <source>
        <dbReference type="Proteomes" id="UP000321103"/>
    </source>
</evidence>
<organism evidence="3 4">
    <name type="scientific">Kocuria turfanensis</name>
    <dbReference type="NCBI Taxonomy" id="388357"/>
    <lineage>
        <taxon>Bacteria</taxon>
        <taxon>Bacillati</taxon>
        <taxon>Actinomycetota</taxon>
        <taxon>Actinomycetes</taxon>
        <taxon>Micrococcales</taxon>
        <taxon>Micrococcaceae</taxon>
        <taxon>Kocuria</taxon>
    </lineage>
</organism>
<dbReference type="EMBL" id="BJZS01000049">
    <property type="protein sequence ID" value="GEO95695.1"/>
    <property type="molecule type" value="Genomic_DNA"/>
</dbReference>
<dbReference type="InterPro" id="IPR055370">
    <property type="entry name" value="Lsr2_DNA-bd"/>
</dbReference>
<dbReference type="GO" id="GO:0003677">
    <property type="term" value="F:DNA binding"/>
    <property type="evidence" value="ECO:0007669"/>
    <property type="project" value="UniProtKB-KW"/>
</dbReference>
<keyword evidence="4" id="KW-1185">Reference proteome</keyword>
<dbReference type="STRING" id="388357.GCA_001580365_00315"/>
<dbReference type="InterPro" id="IPR042261">
    <property type="entry name" value="Lsr2-like_dimerization"/>
</dbReference>
<protein>
    <submittedName>
        <fullName evidence="3">Lsr2 family protein</fullName>
    </submittedName>
</protein>
<dbReference type="InterPro" id="IPR036625">
    <property type="entry name" value="E3-bd_dom_sf"/>
</dbReference>
<name>A0A512IDB0_9MICC</name>
<evidence type="ECO:0000259" key="2">
    <source>
        <dbReference type="Pfam" id="PF23359"/>
    </source>
</evidence>
<dbReference type="RefSeq" id="WP_232319366.1">
    <property type="nucleotide sequence ID" value="NZ_BJZS01000049.1"/>
</dbReference>
<dbReference type="GO" id="GO:0016746">
    <property type="term" value="F:acyltransferase activity"/>
    <property type="evidence" value="ECO:0007669"/>
    <property type="project" value="InterPro"/>
</dbReference>
<comment type="caution">
    <text evidence="3">The sequence shown here is derived from an EMBL/GenBank/DDBJ whole genome shotgun (WGS) entry which is preliminary data.</text>
</comment>
<feature type="domain" description="Lsr2 DNA-binding" evidence="2">
    <location>
        <begin position="60"/>
        <end position="88"/>
    </location>
</feature>
<sequence>MRPSVTFALDGRDYGIDLSAASAQRLGKAPGAFVAASCKANDMGRRKHTRTARSSGGDVAEPLAIRAWAQKHGHQASDRGRISAQLREL</sequence>
<dbReference type="Gene3D" id="4.10.320.10">
    <property type="entry name" value="E3-binding domain"/>
    <property type="match status" value="1"/>
</dbReference>
<dbReference type="Proteomes" id="UP000321103">
    <property type="component" value="Unassembled WGS sequence"/>
</dbReference>
<dbReference type="Pfam" id="PF23359">
    <property type="entry name" value="Lsr2_DNA-bd"/>
    <property type="match status" value="1"/>
</dbReference>
<dbReference type="AlphaFoldDB" id="A0A512IDB0"/>
<proteinExistence type="predicted"/>
<evidence type="ECO:0000313" key="3">
    <source>
        <dbReference type="EMBL" id="GEO95695.1"/>
    </source>
</evidence>
<keyword evidence="1" id="KW-0238">DNA-binding</keyword>
<gene>
    <name evidence="3" type="ORF">KTU01_18180</name>
</gene>
<reference evidence="3 4" key="1">
    <citation type="submission" date="2019-07" db="EMBL/GenBank/DDBJ databases">
        <title>Whole genome shotgun sequence of Kocuria turfanensis NBRC 107627.</title>
        <authorList>
            <person name="Hosoyama A."/>
            <person name="Uohara A."/>
            <person name="Ohji S."/>
            <person name="Ichikawa N."/>
        </authorList>
    </citation>
    <scope>NUCLEOTIDE SEQUENCE [LARGE SCALE GENOMIC DNA]</scope>
    <source>
        <strain evidence="3 4">NBRC 107627</strain>
    </source>
</reference>
<evidence type="ECO:0000256" key="1">
    <source>
        <dbReference type="ARBA" id="ARBA00023125"/>
    </source>
</evidence>
<accession>A0A512IDB0</accession>
<dbReference type="Gene3D" id="3.30.60.230">
    <property type="entry name" value="Lsr2, dimerization domain"/>
    <property type="match status" value="1"/>
</dbReference>